<protein>
    <submittedName>
        <fullName evidence="4">Modification methylase EcaI</fullName>
    </submittedName>
</protein>
<dbReference type="EMBL" id="CASHTH010003516">
    <property type="protein sequence ID" value="CAI8045951.1"/>
    <property type="molecule type" value="Genomic_DNA"/>
</dbReference>
<accession>A0AA35TFF5</accession>
<proteinExistence type="predicted"/>
<dbReference type="Gene3D" id="3.40.50.150">
    <property type="entry name" value="Vaccinia Virus protein VP39"/>
    <property type="match status" value="1"/>
</dbReference>
<dbReference type="AlphaFoldDB" id="A0AA35TFF5"/>
<reference evidence="4" key="1">
    <citation type="submission" date="2023-03" db="EMBL/GenBank/DDBJ databases">
        <authorList>
            <person name="Steffen K."/>
            <person name="Cardenas P."/>
        </authorList>
    </citation>
    <scope>NUCLEOTIDE SEQUENCE</scope>
</reference>
<dbReference type="Proteomes" id="UP001174909">
    <property type="component" value="Unassembled WGS sequence"/>
</dbReference>
<gene>
    <name evidence="4" type="ORF">GBAR_LOCUS25399</name>
</gene>
<dbReference type="InterPro" id="IPR002941">
    <property type="entry name" value="DNA_methylase_N4/N6"/>
</dbReference>
<keyword evidence="1 4" id="KW-0489">Methyltransferase</keyword>
<dbReference type="SUPFAM" id="SSF53335">
    <property type="entry name" value="S-adenosyl-L-methionine-dependent methyltransferases"/>
    <property type="match status" value="1"/>
</dbReference>
<sequence>MHRPTFNSGRDYNAFIGDSLAQKKAFTDTWTWDTAAQDTRADIEKRAYTSDTYKALDNCLKGNDLVLQNAVSGNSGAMRAYLTFMGPRLAEMHRVLTPTGSIYLHCDPTASHYLKAVLDAVFGVDNFRNEIIWQRTNAHNDGNQYGRVHDTILFYSKIRAFCHVMDQHKAEVGIFITIEPVTAKMRQEAQSMGSFEHNRQSYPRLQFWQIDDTYFENPDVINTLVRLPDAWRIRPTQKSERHFDNQQMQFLRG</sequence>
<evidence type="ECO:0000259" key="3">
    <source>
        <dbReference type="Pfam" id="PF01555"/>
    </source>
</evidence>
<name>A0AA35TFF5_GEOBA</name>
<dbReference type="GO" id="GO:0032259">
    <property type="term" value="P:methylation"/>
    <property type="evidence" value="ECO:0007669"/>
    <property type="project" value="UniProtKB-KW"/>
</dbReference>
<evidence type="ECO:0000256" key="2">
    <source>
        <dbReference type="ARBA" id="ARBA00022679"/>
    </source>
</evidence>
<evidence type="ECO:0000313" key="4">
    <source>
        <dbReference type="EMBL" id="CAI8045951.1"/>
    </source>
</evidence>
<keyword evidence="2" id="KW-0808">Transferase</keyword>
<dbReference type="Pfam" id="PF01555">
    <property type="entry name" value="N6_N4_Mtase"/>
    <property type="match status" value="1"/>
</dbReference>
<dbReference type="GO" id="GO:0008170">
    <property type="term" value="F:N-methyltransferase activity"/>
    <property type="evidence" value="ECO:0007669"/>
    <property type="project" value="InterPro"/>
</dbReference>
<dbReference type="InterPro" id="IPR029063">
    <property type="entry name" value="SAM-dependent_MTases_sf"/>
</dbReference>
<organism evidence="4 5">
    <name type="scientific">Geodia barretti</name>
    <name type="common">Barrett's horny sponge</name>
    <dbReference type="NCBI Taxonomy" id="519541"/>
    <lineage>
        <taxon>Eukaryota</taxon>
        <taxon>Metazoa</taxon>
        <taxon>Porifera</taxon>
        <taxon>Demospongiae</taxon>
        <taxon>Heteroscleromorpha</taxon>
        <taxon>Tetractinellida</taxon>
        <taxon>Astrophorina</taxon>
        <taxon>Geodiidae</taxon>
        <taxon>Geodia</taxon>
    </lineage>
</organism>
<feature type="domain" description="DNA methylase N-4/N-6" evidence="3">
    <location>
        <begin position="76"/>
        <end position="212"/>
    </location>
</feature>
<evidence type="ECO:0000256" key="1">
    <source>
        <dbReference type="ARBA" id="ARBA00022603"/>
    </source>
</evidence>
<comment type="caution">
    <text evidence="4">The sequence shown here is derived from an EMBL/GenBank/DDBJ whole genome shotgun (WGS) entry which is preliminary data.</text>
</comment>
<evidence type="ECO:0000313" key="5">
    <source>
        <dbReference type="Proteomes" id="UP001174909"/>
    </source>
</evidence>
<keyword evidence="5" id="KW-1185">Reference proteome</keyword>
<dbReference type="GO" id="GO:0003677">
    <property type="term" value="F:DNA binding"/>
    <property type="evidence" value="ECO:0007669"/>
    <property type="project" value="InterPro"/>
</dbReference>